<keyword evidence="4" id="KW-0663">Pyridoxal phosphate</keyword>
<evidence type="ECO:0000256" key="6">
    <source>
        <dbReference type="ARBA" id="ARBA00023125"/>
    </source>
</evidence>
<evidence type="ECO:0000256" key="2">
    <source>
        <dbReference type="ARBA" id="ARBA00005384"/>
    </source>
</evidence>
<keyword evidence="10" id="KW-1185">Reference proteome</keyword>
<proteinExistence type="inferred from homology"/>
<dbReference type="SUPFAM" id="SSF46785">
    <property type="entry name" value="Winged helix' DNA-binding domain"/>
    <property type="match status" value="1"/>
</dbReference>
<dbReference type="InterPro" id="IPR036388">
    <property type="entry name" value="WH-like_DNA-bd_sf"/>
</dbReference>
<dbReference type="PANTHER" id="PTHR46577:SF2">
    <property type="entry name" value="TRANSCRIPTIONAL REGULATORY PROTEIN"/>
    <property type="match status" value="1"/>
</dbReference>
<reference evidence="9" key="1">
    <citation type="submission" date="2022-08" db="EMBL/GenBank/DDBJ databases">
        <title>Alicyclobacillus fastidiosus DSM 17978, complete genome.</title>
        <authorList>
            <person name="Wang Q."/>
            <person name="Cai R."/>
            <person name="Wang Z."/>
        </authorList>
    </citation>
    <scope>NUCLEOTIDE SEQUENCE</scope>
    <source>
        <strain evidence="9">DSM 17978</strain>
    </source>
</reference>
<evidence type="ECO:0000256" key="7">
    <source>
        <dbReference type="ARBA" id="ARBA00023163"/>
    </source>
</evidence>
<dbReference type="CDD" id="cd00609">
    <property type="entry name" value="AAT_like"/>
    <property type="match status" value="1"/>
</dbReference>
<dbReference type="SMART" id="SM00345">
    <property type="entry name" value="HTH_GNTR"/>
    <property type="match status" value="1"/>
</dbReference>
<dbReference type="EMBL" id="CP104067">
    <property type="protein sequence ID" value="WAH43910.1"/>
    <property type="molecule type" value="Genomic_DNA"/>
</dbReference>
<keyword evidence="6" id="KW-0238">DNA-binding</keyword>
<dbReference type="InterPro" id="IPR036390">
    <property type="entry name" value="WH_DNA-bd_sf"/>
</dbReference>
<feature type="domain" description="HTH gntR-type" evidence="8">
    <location>
        <begin position="10"/>
        <end position="78"/>
    </location>
</feature>
<dbReference type="Gene3D" id="3.40.640.10">
    <property type="entry name" value="Type I PLP-dependent aspartate aminotransferase-like (Major domain)"/>
    <property type="match status" value="1"/>
</dbReference>
<evidence type="ECO:0000313" key="9">
    <source>
        <dbReference type="EMBL" id="WAH43910.1"/>
    </source>
</evidence>
<keyword evidence="3 9" id="KW-0808">Transferase</keyword>
<name>A0ABY6ZPQ3_9BACL</name>
<dbReference type="InterPro" id="IPR051446">
    <property type="entry name" value="HTH_trans_reg/aminotransferase"/>
</dbReference>
<dbReference type="CDD" id="cd07377">
    <property type="entry name" value="WHTH_GntR"/>
    <property type="match status" value="1"/>
</dbReference>
<dbReference type="Pfam" id="PF00155">
    <property type="entry name" value="Aminotran_1_2"/>
    <property type="match status" value="1"/>
</dbReference>
<accession>A0ABY6ZPQ3</accession>
<dbReference type="Proteomes" id="UP001164761">
    <property type="component" value="Chromosome"/>
</dbReference>
<evidence type="ECO:0000256" key="3">
    <source>
        <dbReference type="ARBA" id="ARBA00022576"/>
    </source>
</evidence>
<dbReference type="PROSITE" id="PS50949">
    <property type="entry name" value="HTH_GNTR"/>
    <property type="match status" value="1"/>
</dbReference>
<evidence type="ECO:0000256" key="4">
    <source>
        <dbReference type="ARBA" id="ARBA00022898"/>
    </source>
</evidence>
<dbReference type="InterPro" id="IPR004839">
    <property type="entry name" value="Aminotransferase_I/II_large"/>
</dbReference>
<dbReference type="InterPro" id="IPR000524">
    <property type="entry name" value="Tscrpt_reg_HTH_GntR"/>
</dbReference>
<dbReference type="PANTHER" id="PTHR46577">
    <property type="entry name" value="HTH-TYPE TRANSCRIPTIONAL REGULATORY PROTEIN GABR"/>
    <property type="match status" value="1"/>
</dbReference>
<evidence type="ECO:0000313" key="10">
    <source>
        <dbReference type="Proteomes" id="UP001164761"/>
    </source>
</evidence>
<evidence type="ECO:0000259" key="8">
    <source>
        <dbReference type="PROSITE" id="PS50949"/>
    </source>
</evidence>
<dbReference type="Gene3D" id="3.90.1150.10">
    <property type="entry name" value="Aspartate Aminotransferase, domain 1"/>
    <property type="match status" value="1"/>
</dbReference>
<dbReference type="InterPro" id="IPR015424">
    <property type="entry name" value="PyrdxlP-dep_Trfase"/>
</dbReference>
<dbReference type="RefSeq" id="WP_268007816.1">
    <property type="nucleotide sequence ID" value="NZ_BSUT01000001.1"/>
</dbReference>
<protein>
    <submittedName>
        <fullName evidence="9">PLP-dependent aminotransferase family protein</fullName>
    </submittedName>
</protein>
<dbReference type="Gene3D" id="1.10.10.10">
    <property type="entry name" value="Winged helix-like DNA-binding domain superfamily/Winged helix DNA-binding domain"/>
    <property type="match status" value="1"/>
</dbReference>
<comment type="cofactor">
    <cofactor evidence="1">
        <name>pyridoxal 5'-phosphate</name>
        <dbReference type="ChEBI" id="CHEBI:597326"/>
    </cofactor>
</comment>
<gene>
    <name evidence="9" type="ORF">NZD89_11275</name>
</gene>
<dbReference type="GO" id="GO:0008483">
    <property type="term" value="F:transaminase activity"/>
    <property type="evidence" value="ECO:0007669"/>
    <property type="project" value="UniProtKB-KW"/>
</dbReference>
<evidence type="ECO:0000256" key="5">
    <source>
        <dbReference type="ARBA" id="ARBA00023015"/>
    </source>
</evidence>
<dbReference type="Pfam" id="PF00392">
    <property type="entry name" value="GntR"/>
    <property type="match status" value="1"/>
</dbReference>
<dbReference type="InterPro" id="IPR015421">
    <property type="entry name" value="PyrdxlP-dep_Trfase_major"/>
</dbReference>
<evidence type="ECO:0000256" key="1">
    <source>
        <dbReference type="ARBA" id="ARBA00001933"/>
    </source>
</evidence>
<keyword evidence="3 9" id="KW-0032">Aminotransferase</keyword>
<comment type="similarity">
    <text evidence="2">In the C-terminal section; belongs to the class-I pyridoxal-phosphate-dependent aminotransferase family.</text>
</comment>
<dbReference type="InterPro" id="IPR015422">
    <property type="entry name" value="PyrdxlP-dep_Trfase_small"/>
</dbReference>
<dbReference type="SUPFAM" id="SSF53383">
    <property type="entry name" value="PLP-dependent transferases"/>
    <property type="match status" value="1"/>
</dbReference>
<sequence>MFEVRRKSDVPLTEQIVREISERIQTGMLASQTQLPSVRALADRLGVSLVTVVQAYRLLEQRGFVERIQGKGTYVRTRTPPHEPIQSAVPQQRFDWQLLLADYLPRAAVFRQHTESVDETPLKLSMAALCPSLSASSLPVNLYTSIVETPAMLTEYGPVEGLPSLRARLALEFREAGLSVDVEEIFITNGAQQAIDIVARTFLGPGDVVVVEAPTYAGALDVFRACGANVVSIPLDNQGLRTDLLLKQCDIKAPKLIYSMPAFQNPTGVVMSQQRRRALLDIATSYQCLILEDDSFSDCSFGVPVPPPLRAGDDGGHVVYVRGFSKVFLPGCRLAAVVASGSVRNRLVAAKSVSDLGSPLITQRLVEHCLVDSQRHRRIETIANALRIKRDLALQTLAHHAPAGVTWNCPEGGYSIWVTLPDHVNTDVLLVEAMRKGISFLPGSACYNGDLVYHHLRISFSYLEDDELVRAIRELCALMREAVMGQSRPFMPVI</sequence>
<organism evidence="9 10">
    <name type="scientific">Alicyclobacillus fastidiosus</name>
    <dbReference type="NCBI Taxonomy" id="392011"/>
    <lineage>
        <taxon>Bacteria</taxon>
        <taxon>Bacillati</taxon>
        <taxon>Bacillota</taxon>
        <taxon>Bacilli</taxon>
        <taxon>Bacillales</taxon>
        <taxon>Alicyclobacillaceae</taxon>
        <taxon>Alicyclobacillus</taxon>
    </lineage>
</organism>
<keyword evidence="5" id="KW-0805">Transcription regulation</keyword>
<keyword evidence="7" id="KW-0804">Transcription</keyword>